<dbReference type="GO" id="GO:0003254">
    <property type="term" value="P:regulation of membrane depolarization"/>
    <property type="evidence" value="ECO:0007669"/>
    <property type="project" value="TreeGrafter"/>
</dbReference>
<feature type="compositionally biased region" description="Low complexity" evidence="9">
    <location>
        <begin position="649"/>
        <end position="658"/>
    </location>
</feature>
<dbReference type="Gene3D" id="1.10.287.70">
    <property type="match status" value="1"/>
</dbReference>
<keyword evidence="7" id="KW-1071">Ligand-gated ion channel</keyword>
<feature type="compositionally biased region" description="Acidic residues" evidence="9">
    <location>
        <begin position="685"/>
        <end position="701"/>
    </location>
</feature>
<evidence type="ECO:0000256" key="6">
    <source>
        <dbReference type="ARBA" id="ARBA00023136"/>
    </source>
</evidence>
<feature type="transmembrane region" description="Helical" evidence="10">
    <location>
        <begin position="230"/>
        <end position="256"/>
    </location>
</feature>
<dbReference type="PANTHER" id="PTHR45689:SF5">
    <property type="entry name" value="I[[H]] CHANNEL, ISOFORM E"/>
    <property type="match status" value="1"/>
</dbReference>
<dbReference type="InterPro" id="IPR018490">
    <property type="entry name" value="cNMP-bd_dom_sf"/>
</dbReference>
<dbReference type="FunFam" id="1.10.287.630:FF:000001">
    <property type="entry name" value="Cyclic nucleotide-gated channel alpha 3"/>
    <property type="match status" value="1"/>
</dbReference>
<organism evidence="12 13">
    <name type="scientific">Blepharisma stoltei</name>
    <dbReference type="NCBI Taxonomy" id="1481888"/>
    <lineage>
        <taxon>Eukaryota</taxon>
        <taxon>Sar</taxon>
        <taxon>Alveolata</taxon>
        <taxon>Ciliophora</taxon>
        <taxon>Postciliodesmatophora</taxon>
        <taxon>Heterotrichea</taxon>
        <taxon>Heterotrichida</taxon>
        <taxon>Blepharismidae</taxon>
        <taxon>Blepharisma</taxon>
    </lineage>
</organism>
<evidence type="ECO:0000256" key="9">
    <source>
        <dbReference type="SAM" id="MobiDB-lite"/>
    </source>
</evidence>
<evidence type="ECO:0000256" key="5">
    <source>
        <dbReference type="ARBA" id="ARBA00023065"/>
    </source>
</evidence>
<sequence length="771" mass="89582">MPLKLKINKIYMERKQEKTWKAINDTVSQGPIDNPSSRVSKALSQLKTIKKEAFIPKTPIVEEEDEKKYLTKGVFHPESLFRVTWDIFSMILIIYIAISVPFRIGFSVPILGWWGYFEFMISISFMVDILISFNTGFYSRGSLIMNRKEIAIFYLKGWLIADVASSIPYTWFTNGVFEEDDSNGSSYSQASRLLRFVKIFKFLRILRLVRIAKLKRILIKLEDYIASNTIATIFVFLRLLAVVFFIAHWTACWWFFLGSYDMSNHPQTWITAAKIDNKSNFEKYVTSLYWAFTTMTTVGYGDIVPLTVSEKIYAMFSMIVACGVFAYTVGSIGSLVSKQNAVENAYREQVVAVNRYMRKKDLPHDLQFRVRRYLEYIWENKKKSNLDEKQILSLLSEPLRDEIYAHIHGVIIKLCPIFEKYEAHFISQLTRALESETYAPGDTVIEEGEMSSKMYFIQNGRIDIYHHQTKSTFKELGPGEYFGEIAFFTEKPRCASAKCLDFVDLLSLSRNNMNILLEKFPEAKEATELISKKCEDGDYTALLVKCYLCRELGHVSVRCKKVLLNLDHEETRKNWLEKRGARETKYVYANMDREPNYQRVPRGQMPLYYNSRNIVGVPRPTIKMFPNDPQMYPKIKIYNDKYIQTQNATNSSTNANSSYENQQPSTDSFVRKSKPKYTMFYLDSEGNENEVELEEEAEEEENSRSKKFRMSLVEQGQFPDQQQEKTSKEADPVPPKRASNKVLPLIELPIEETPMNRQPVNTPESSFSEDE</sequence>
<dbReference type="FunFam" id="1.10.287.70:FF:000123">
    <property type="entry name" value="Potassium channel KAT3"/>
    <property type="match status" value="1"/>
</dbReference>
<dbReference type="InterPro" id="IPR005821">
    <property type="entry name" value="Ion_trans_dom"/>
</dbReference>
<keyword evidence="3 10" id="KW-0812">Transmembrane</keyword>
<dbReference type="SUPFAM" id="SSF51206">
    <property type="entry name" value="cAMP-binding domain-like"/>
    <property type="match status" value="1"/>
</dbReference>
<feature type="compositionally biased region" description="Polar residues" evidence="9">
    <location>
        <begin position="755"/>
        <end position="771"/>
    </location>
</feature>
<feature type="region of interest" description="Disordered" evidence="9">
    <location>
        <begin position="649"/>
        <end position="771"/>
    </location>
</feature>
<feature type="transmembrane region" description="Helical" evidence="10">
    <location>
        <begin position="83"/>
        <end position="104"/>
    </location>
</feature>
<dbReference type="GO" id="GO:0035725">
    <property type="term" value="P:sodium ion transmembrane transport"/>
    <property type="evidence" value="ECO:0007669"/>
    <property type="project" value="TreeGrafter"/>
</dbReference>
<feature type="compositionally biased region" description="Polar residues" evidence="9">
    <location>
        <begin position="659"/>
        <end position="668"/>
    </location>
</feature>
<feature type="transmembrane region" description="Helical" evidence="10">
    <location>
        <begin position="116"/>
        <end position="138"/>
    </location>
</feature>
<evidence type="ECO:0000256" key="3">
    <source>
        <dbReference type="ARBA" id="ARBA00022692"/>
    </source>
</evidence>
<evidence type="ECO:0000256" key="1">
    <source>
        <dbReference type="ARBA" id="ARBA00004141"/>
    </source>
</evidence>
<dbReference type="InterPro" id="IPR051413">
    <property type="entry name" value="K/Na_HCN_channel"/>
</dbReference>
<evidence type="ECO:0000256" key="10">
    <source>
        <dbReference type="SAM" id="Phobius"/>
    </source>
</evidence>
<dbReference type="Pfam" id="PF00520">
    <property type="entry name" value="Ion_trans"/>
    <property type="match status" value="1"/>
</dbReference>
<comment type="caution">
    <text evidence="12">The sequence shown here is derived from an EMBL/GenBank/DDBJ whole genome shotgun (WGS) entry which is preliminary data.</text>
</comment>
<dbReference type="SUPFAM" id="SSF81324">
    <property type="entry name" value="Voltage-gated potassium channels"/>
    <property type="match status" value="1"/>
</dbReference>
<dbReference type="CDD" id="cd00038">
    <property type="entry name" value="CAP_ED"/>
    <property type="match status" value="1"/>
</dbReference>
<dbReference type="SMART" id="SM00100">
    <property type="entry name" value="cNMP"/>
    <property type="match status" value="1"/>
</dbReference>
<dbReference type="Gene3D" id="1.10.287.630">
    <property type="entry name" value="Helix hairpin bin"/>
    <property type="match status" value="1"/>
</dbReference>
<keyword evidence="2" id="KW-0813">Transport</keyword>
<feature type="transmembrane region" description="Helical" evidence="10">
    <location>
        <begin position="288"/>
        <end position="308"/>
    </location>
</feature>
<keyword evidence="6 10" id="KW-0472">Membrane</keyword>
<accession>A0AAU9IHK3</accession>
<dbReference type="AlphaFoldDB" id="A0AAU9IHK3"/>
<feature type="transmembrane region" description="Helical" evidence="10">
    <location>
        <begin position="315"/>
        <end position="336"/>
    </location>
</feature>
<comment type="subcellular location">
    <subcellularLocation>
        <location evidence="1">Membrane</location>
        <topology evidence="1">Multi-pass membrane protein</topology>
    </subcellularLocation>
</comment>
<evidence type="ECO:0000313" key="13">
    <source>
        <dbReference type="Proteomes" id="UP001162131"/>
    </source>
</evidence>
<keyword evidence="5" id="KW-0406">Ion transport</keyword>
<dbReference type="GO" id="GO:0098855">
    <property type="term" value="C:HCN channel complex"/>
    <property type="evidence" value="ECO:0007669"/>
    <property type="project" value="TreeGrafter"/>
</dbReference>
<keyword evidence="13" id="KW-1185">Reference proteome</keyword>
<proteinExistence type="predicted"/>
<name>A0AAU9IHK3_9CILI</name>
<dbReference type="Pfam" id="PF00027">
    <property type="entry name" value="cNMP_binding"/>
    <property type="match status" value="1"/>
</dbReference>
<dbReference type="PRINTS" id="PR01463">
    <property type="entry name" value="EAGCHANLFMLY"/>
</dbReference>
<dbReference type="GO" id="GO:0005249">
    <property type="term" value="F:voltage-gated potassium channel activity"/>
    <property type="evidence" value="ECO:0007669"/>
    <property type="project" value="InterPro"/>
</dbReference>
<dbReference type="PROSITE" id="PS50042">
    <property type="entry name" value="CNMP_BINDING_3"/>
    <property type="match status" value="1"/>
</dbReference>
<dbReference type="InterPro" id="IPR003938">
    <property type="entry name" value="K_chnl_volt-dep_EAG/ELK/ERG"/>
</dbReference>
<dbReference type="Gene3D" id="2.60.120.10">
    <property type="entry name" value="Jelly Rolls"/>
    <property type="match status" value="1"/>
</dbReference>
<dbReference type="Proteomes" id="UP001162131">
    <property type="component" value="Unassembled WGS sequence"/>
</dbReference>
<dbReference type="PANTHER" id="PTHR45689">
    <property type="entry name" value="I[[H]] CHANNEL, ISOFORM E"/>
    <property type="match status" value="1"/>
</dbReference>
<dbReference type="EMBL" id="CAJZBQ010000009">
    <property type="protein sequence ID" value="CAG9312957.1"/>
    <property type="molecule type" value="Genomic_DNA"/>
</dbReference>
<dbReference type="InterPro" id="IPR014710">
    <property type="entry name" value="RmlC-like_jellyroll"/>
</dbReference>
<feature type="domain" description="Cyclic nucleotide-binding" evidence="11">
    <location>
        <begin position="417"/>
        <end position="517"/>
    </location>
</feature>
<evidence type="ECO:0000259" key="11">
    <source>
        <dbReference type="PROSITE" id="PS50042"/>
    </source>
</evidence>
<evidence type="ECO:0000256" key="7">
    <source>
        <dbReference type="ARBA" id="ARBA00023286"/>
    </source>
</evidence>
<protein>
    <recommendedName>
        <fullName evidence="11">Cyclic nucleotide-binding domain-containing protein</fullName>
    </recommendedName>
</protein>
<evidence type="ECO:0000256" key="4">
    <source>
        <dbReference type="ARBA" id="ARBA00022989"/>
    </source>
</evidence>
<evidence type="ECO:0000313" key="12">
    <source>
        <dbReference type="EMBL" id="CAG9312957.1"/>
    </source>
</evidence>
<feature type="compositionally biased region" description="Basic and acidic residues" evidence="9">
    <location>
        <begin position="722"/>
        <end position="731"/>
    </location>
</feature>
<keyword evidence="4 10" id="KW-1133">Transmembrane helix</keyword>
<dbReference type="InterPro" id="IPR000595">
    <property type="entry name" value="cNMP-bd_dom"/>
</dbReference>
<evidence type="ECO:0000256" key="8">
    <source>
        <dbReference type="ARBA" id="ARBA00023303"/>
    </source>
</evidence>
<evidence type="ECO:0000256" key="2">
    <source>
        <dbReference type="ARBA" id="ARBA00022448"/>
    </source>
</evidence>
<reference evidence="12" key="1">
    <citation type="submission" date="2021-09" db="EMBL/GenBank/DDBJ databases">
        <authorList>
            <consortium name="AG Swart"/>
            <person name="Singh M."/>
            <person name="Singh A."/>
            <person name="Seah K."/>
            <person name="Emmerich C."/>
        </authorList>
    </citation>
    <scope>NUCLEOTIDE SEQUENCE</scope>
    <source>
        <strain evidence="12">ATCC30299</strain>
    </source>
</reference>
<keyword evidence="8" id="KW-0407">Ion channel</keyword>
<gene>
    <name evidence="12" type="ORF">BSTOLATCC_MIC7748</name>
</gene>